<evidence type="ECO:0000256" key="6">
    <source>
        <dbReference type="ARBA" id="ARBA00022827"/>
    </source>
</evidence>
<keyword evidence="3 11" id="KW-0285">Flavoprotein</keyword>
<dbReference type="PANTHER" id="PTHR43513">
    <property type="entry name" value="DIHYDROOROTATE DEHYDROGENASE B (NAD(+)), ELECTRON TRANSFER SUBUNIT"/>
    <property type="match status" value="1"/>
</dbReference>
<protein>
    <submittedName>
        <fullName evidence="14">Dihydroorotate dehydrogenase electron transfer subunit</fullName>
    </submittedName>
</protein>
<comment type="similarity">
    <text evidence="1">Belongs to the PyrK family.</text>
</comment>
<feature type="binding site" evidence="12">
    <location>
        <position position="229"/>
    </location>
    <ligand>
        <name>[2Fe-2S] cluster</name>
        <dbReference type="ChEBI" id="CHEBI:190135"/>
    </ligand>
</feature>
<dbReference type="PANTHER" id="PTHR43513:SF3">
    <property type="entry name" value="DIHYDROOROTATE DEHYDROGENASE B (NAD(+)), ELECTRON TRANSFER SUBUNIT-RELATED"/>
    <property type="match status" value="1"/>
</dbReference>
<dbReference type="RefSeq" id="WP_158870635.1">
    <property type="nucleotide sequence ID" value="NZ_CP046401.1"/>
</dbReference>
<evidence type="ECO:0000256" key="9">
    <source>
        <dbReference type="ARBA" id="ARBA00023014"/>
    </source>
</evidence>
<dbReference type="Pfam" id="PF10418">
    <property type="entry name" value="DHODB_Fe-S_bind"/>
    <property type="match status" value="1"/>
</dbReference>
<dbReference type="GO" id="GO:0006221">
    <property type="term" value="P:pyrimidine nucleotide biosynthetic process"/>
    <property type="evidence" value="ECO:0007669"/>
    <property type="project" value="InterPro"/>
</dbReference>
<keyword evidence="2" id="KW-0813">Transport</keyword>
<sequence length="257" mass="28452">MSKKFVEEFKVVENIALNSSNFLIKLLSKKALPQIAPGQFVNVEVKNSKEIFLRRPFSVFEVDYTQNTMSLIVKILGRGSKKLTEAEDGDTINIVYPLGKSFSYPEKEDKVLLIGGGSGVAPMLFLAKESGLVKENVDILLGARSKEDHIDVSDYAKYGNLHYTTEDGSLGEKGFVTHHSIFEQINNYNKIYACGPDAMMKAVAKIAKKEGVFCEVSLENLMACGFGVCLCCIEPTQKGNLCICTEGPVFNIKELKW</sequence>
<dbReference type="GO" id="GO:0051537">
    <property type="term" value="F:2 iron, 2 sulfur cluster binding"/>
    <property type="evidence" value="ECO:0007669"/>
    <property type="project" value="UniProtKB-KW"/>
</dbReference>
<dbReference type="InterPro" id="IPR008333">
    <property type="entry name" value="Cbr1-like_FAD-bd_dom"/>
</dbReference>
<dbReference type="PROSITE" id="PS51384">
    <property type="entry name" value="FAD_FR"/>
    <property type="match status" value="1"/>
</dbReference>
<dbReference type="AlphaFoldDB" id="A0A6I6K0X6"/>
<dbReference type="KEGG" id="mcos:GM418_26590"/>
<keyword evidence="5 12" id="KW-0479">Metal-binding</keyword>
<dbReference type="Gene3D" id="2.10.240.10">
    <property type="entry name" value="Dihydroorotate dehydrogenase, electron transfer subunit"/>
    <property type="match status" value="1"/>
</dbReference>
<dbReference type="SUPFAM" id="SSF63380">
    <property type="entry name" value="Riboflavin synthase domain-like"/>
    <property type="match status" value="1"/>
</dbReference>
<comment type="cofactor">
    <cofactor evidence="12">
        <name>[2Fe-2S] cluster</name>
        <dbReference type="ChEBI" id="CHEBI:190135"/>
    </cofactor>
    <text evidence="12">Binds 1 [2Fe-2S] cluster per subunit.</text>
</comment>
<feature type="domain" description="FAD-binding FR-type" evidence="13">
    <location>
        <begin position="4"/>
        <end position="104"/>
    </location>
</feature>
<dbReference type="GO" id="GO:0016491">
    <property type="term" value="F:oxidoreductase activity"/>
    <property type="evidence" value="ECO:0007669"/>
    <property type="project" value="InterPro"/>
</dbReference>
<dbReference type="PIRSF" id="PIRSF006816">
    <property type="entry name" value="Cyc3_hyd_g"/>
    <property type="match status" value="1"/>
</dbReference>
<dbReference type="InterPro" id="IPR050353">
    <property type="entry name" value="PyrK_electron_transfer"/>
</dbReference>
<evidence type="ECO:0000313" key="14">
    <source>
        <dbReference type="EMBL" id="QGY47100.1"/>
    </source>
</evidence>
<comment type="cofactor">
    <cofactor evidence="10">
        <name>[2Fe-2S] cluster</name>
        <dbReference type="ChEBI" id="CHEBI:190135"/>
    </cofactor>
</comment>
<dbReference type="InterPro" id="IPR019480">
    <property type="entry name" value="Dihydroorotate_DH_Fe-S-bd"/>
</dbReference>
<evidence type="ECO:0000256" key="10">
    <source>
        <dbReference type="ARBA" id="ARBA00034078"/>
    </source>
</evidence>
<keyword evidence="6 11" id="KW-0274">FAD</keyword>
<dbReference type="GO" id="GO:0050660">
    <property type="term" value="F:flavin adenine dinucleotide binding"/>
    <property type="evidence" value="ECO:0007669"/>
    <property type="project" value="InterPro"/>
</dbReference>
<dbReference type="InterPro" id="IPR017938">
    <property type="entry name" value="Riboflavin_synthase-like_b-brl"/>
</dbReference>
<dbReference type="InterPro" id="IPR001433">
    <property type="entry name" value="OxRdtase_FAD/NAD-bd"/>
</dbReference>
<dbReference type="GO" id="GO:0046872">
    <property type="term" value="F:metal ion binding"/>
    <property type="evidence" value="ECO:0007669"/>
    <property type="project" value="UniProtKB-KW"/>
</dbReference>
<dbReference type="InterPro" id="IPR039261">
    <property type="entry name" value="FNR_nucleotide-bd"/>
</dbReference>
<feature type="binding site" evidence="12">
    <location>
        <position position="244"/>
    </location>
    <ligand>
        <name>[2Fe-2S] cluster</name>
        <dbReference type="ChEBI" id="CHEBI:190135"/>
    </ligand>
</feature>
<gene>
    <name evidence="14" type="ORF">GM418_26590</name>
</gene>
<evidence type="ECO:0000256" key="8">
    <source>
        <dbReference type="ARBA" id="ARBA00023004"/>
    </source>
</evidence>
<evidence type="ECO:0000259" key="13">
    <source>
        <dbReference type="PROSITE" id="PS51384"/>
    </source>
</evidence>
<feature type="binding site" evidence="12">
    <location>
        <position position="224"/>
    </location>
    <ligand>
        <name>[2Fe-2S] cluster</name>
        <dbReference type="ChEBI" id="CHEBI:190135"/>
    </ligand>
</feature>
<name>A0A6I6K0X6_9BACT</name>
<dbReference type="CDD" id="cd06218">
    <property type="entry name" value="DHOD_e_trans"/>
    <property type="match status" value="1"/>
</dbReference>
<evidence type="ECO:0000256" key="1">
    <source>
        <dbReference type="ARBA" id="ARBA00006422"/>
    </source>
</evidence>
<organism evidence="14 15">
    <name type="scientific">Maribellus comscasis</name>
    <dbReference type="NCBI Taxonomy" id="2681766"/>
    <lineage>
        <taxon>Bacteria</taxon>
        <taxon>Pseudomonadati</taxon>
        <taxon>Bacteroidota</taxon>
        <taxon>Bacteroidia</taxon>
        <taxon>Marinilabiliales</taxon>
        <taxon>Prolixibacteraceae</taxon>
        <taxon>Maribellus</taxon>
    </lineage>
</organism>
<keyword evidence="7" id="KW-0249">Electron transport</keyword>
<dbReference type="InterPro" id="IPR017927">
    <property type="entry name" value="FAD-bd_FR_type"/>
</dbReference>
<dbReference type="SUPFAM" id="SSF52343">
    <property type="entry name" value="Ferredoxin reductase-like, C-terminal NADP-linked domain"/>
    <property type="match status" value="1"/>
</dbReference>
<evidence type="ECO:0000313" key="15">
    <source>
        <dbReference type="Proteomes" id="UP000428260"/>
    </source>
</evidence>
<dbReference type="Gene3D" id="2.40.30.10">
    <property type="entry name" value="Translation factors"/>
    <property type="match status" value="1"/>
</dbReference>
<proteinExistence type="inferred from homology"/>
<evidence type="ECO:0000256" key="12">
    <source>
        <dbReference type="PIRSR" id="PIRSR006816-2"/>
    </source>
</evidence>
<accession>A0A6I6K0X6</accession>
<dbReference type="Proteomes" id="UP000428260">
    <property type="component" value="Chromosome"/>
</dbReference>
<feature type="binding site" evidence="11">
    <location>
        <begin position="55"/>
        <end position="58"/>
    </location>
    <ligand>
        <name>FAD</name>
        <dbReference type="ChEBI" id="CHEBI:57692"/>
    </ligand>
</feature>
<dbReference type="EMBL" id="CP046401">
    <property type="protein sequence ID" value="QGY47100.1"/>
    <property type="molecule type" value="Genomic_DNA"/>
</dbReference>
<evidence type="ECO:0000256" key="5">
    <source>
        <dbReference type="ARBA" id="ARBA00022723"/>
    </source>
</evidence>
<evidence type="ECO:0000256" key="7">
    <source>
        <dbReference type="ARBA" id="ARBA00022982"/>
    </source>
</evidence>
<dbReference type="Pfam" id="PF00175">
    <property type="entry name" value="NAD_binding_1"/>
    <property type="match status" value="1"/>
</dbReference>
<evidence type="ECO:0000256" key="4">
    <source>
        <dbReference type="ARBA" id="ARBA00022714"/>
    </source>
</evidence>
<evidence type="ECO:0000256" key="3">
    <source>
        <dbReference type="ARBA" id="ARBA00022630"/>
    </source>
</evidence>
<keyword evidence="4 12" id="KW-0001">2Fe-2S</keyword>
<dbReference type="InterPro" id="IPR037117">
    <property type="entry name" value="Dihydroorotate_DH_ele_sf"/>
</dbReference>
<evidence type="ECO:0000256" key="11">
    <source>
        <dbReference type="PIRSR" id="PIRSR006816-1"/>
    </source>
</evidence>
<evidence type="ECO:0000256" key="2">
    <source>
        <dbReference type="ARBA" id="ARBA00022448"/>
    </source>
</evidence>
<keyword evidence="9 12" id="KW-0411">Iron-sulfur</keyword>
<keyword evidence="15" id="KW-1185">Reference proteome</keyword>
<dbReference type="Gene3D" id="3.40.50.80">
    <property type="entry name" value="Nucleotide-binding domain of ferredoxin-NADP reductase (FNR) module"/>
    <property type="match status" value="1"/>
</dbReference>
<dbReference type="InterPro" id="IPR012165">
    <property type="entry name" value="Cyt_c3_hydrogenase_gsu"/>
</dbReference>
<comment type="cofactor">
    <cofactor evidence="11">
        <name>FAD</name>
        <dbReference type="ChEBI" id="CHEBI:57692"/>
    </cofactor>
    <text evidence="11">Binds 1 FAD per subunit.</text>
</comment>
<dbReference type="Pfam" id="PF00970">
    <property type="entry name" value="FAD_binding_6"/>
    <property type="match status" value="1"/>
</dbReference>
<feature type="binding site" evidence="12">
    <location>
        <position position="232"/>
    </location>
    <ligand>
        <name>[2Fe-2S] cluster</name>
        <dbReference type="ChEBI" id="CHEBI:190135"/>
    </ligand>
</feature>
<keyword evidence="8 12" id="KW-0408">Iron</keyword>
<reference evidence="14 15" key="1">
    <citation type="submission" date="2019-11" db="EMBL/GenBank/DDBJ databases">
        <authorList>
            <person name="Zheng R.K."/>
            <person name="Sun C.M."/>
        </authorList>
    </citation>
    <scope>NUCLEOTIDE SEQUENCE [LARGE SCALE GENOMIC DNA]</scope>
    <source>
        <strain evidence="14 15">WC007</strain>
    </source>
</reference>